<feature type="region of interest" description="Disordered" evidence="1">
    <location>
        <begin position="1"/>
        <end position="97"/>
    </location>
</feature>
<name>A0A811R3Z1_9POAL</name>
<protein>
    <submittedName>
        <fullName evidence="2">Uncharacterized protein</fullName>
    </submittedName>
</protein>
<proteinExistence type="predicted"/>
<feature type="region of interest" description="Disordered" evidence="1">
    <location>
        <begin position="126"/>
        <end position="178"/>
    </location>
</feature>
<organism evidence="2 3">
    <name type="scientific">Miscanthus lutarioriparius</name>
    <dbReference type="NCBI Taxonomy" id="422564"/>
    <lineage>
        <taxon>Eukaryota</taxon>
        <taxon>Viridiplantae</taxon>
        <taxon>Streptophyta</taxon>
        <taxon>Embryophyta</taxon>
        <taxon>Tracheophyta</taxon>
        <taxon>Spermatophyta</taxon>
        <taxon>Magnoliopsida</taxon>
        <taxon>Liliopsida</taxon>
        <taxon>Poales</taxon>
        <taxon>Poaceae</taxon>
        <taxon>PACMAD clade</taxon>
        <taxon>Panicoideae</taxon>
        <taxon>Andropogonodae</taxon>
        <taxon>Andropogoneae</taxon>
        <taxon>Saccharinae</taxon>
        <taxon>Miscanthus</taxon>
    </lineage>
</organism>
<keyword evidence="3" id="KW-1185">Reference proteome</keyword>
<dbReference type="Proteomes" id="UP000604825">
    <property type="component" value="Unassembled WGS sequence"/>
</dbReference>
<gene>
    <name evidence="2" type="ORF">NCGR_LOCUS48076</name>
</gene>
<dbReference type="EMBL" id="CAJGYO010000013">
    <property type="protein sequence ID" value="CAD6264771.1"/>
    <property type="molecule type" value="Genomic_DNA"/>
</dbReference>
<evidence type="ECO:0000313" key="2">
    <source>
        <dbReference type="EMBL" id="CAD6264771.1"/>
    </source>
</evidence>
<accession>A0A811R3Z1</accession>
<evidence type="ECO:0000313" key="3">
    <source>
        <dbReference type="Proteomes" id="UP000604825"/>
    </source>
</evidence>
<dbReference type="AlphaFoldDB" id="A0A811R3Z1"/>
<feature type="compositionally biased region" description="Low complexity" evidence="1">
    <location>
        <begin position="17"/>
        <end position="43"/>
    </location>
</feature>
<evidence type="ECO:0000256" key="1">
    <source>
        <dbReference type="SAM" id="MobiDB-lite"/>
    </source>
</evidence>
<comment type="caution">
    <text evidence="2">The sequence shown here is derived from an EMBL/GenBank/DDBJ whole genome shotgun (WGS) entry which is preliminary data.</text>
</comment>
<sequence>MSSTAADVLPELPPIRTTTAPAAAPEPACSSAASSSTAPAPDAESVALPAAEKQQQQQQGRTPARRPRAGAHDADVGGEQATAAGRVPAGAEEAGVGASAAVVYAREAQVPVVRGAVVAPRLLPRRARPHLRVPGPAAQEADPGGLTAGRGPDPRRRGSGGRQLGSKLPGVRWSPRLR</sequence>
<feature type="compositionally biased region" description="Low complexity" evidence="1">
    <location>
        <begin position="83"/>
        <end position="97"/>
    </location>
</feature>
<reference evidence="2" key="1">
    <citation type="submission" date="2020-10" db="EMBL/GenBank/DDBJ databases">
        <authorList>
            <person name="Han B."/>
            <person name="Lu T."/>
            <person name="Zhao Q."/>
            <person name="Huang X."/>
            <person name="Zhao Y."/>
        </authorList>
    </citation>
    <scope>NUCLEOTIDE SEQUENCE</scope>
</reference>